<accession>A0A5C8ZC74</accession>
<keyword evidence="3 5" id="KW-0170">Cobalt</keyword>
<dbReference type="AlphaFoldDB" id="A0A5C8ZC74"/>
<evidence type="ECO:0000313" key="7">
    <source>
        <dbReference type="Proteomes" id="UP000321764"/>
    </source>
</evidence>
<dbReference type="InterPro" id="IPR009246">
    <property type="entry name" value="EutC"/>
</dbReference>
<keyword evidence="7" id="KW-1185">Reference proteome</keyword>
<dbReference type="Pfam" id="PF05985">
    <property type="entry name" value="EutC"/>
    <property type="match status" value="1"/>
</dbReference>
<protein>
    <recommendedName>
        <fullName evidence="5">Ethanolamine ammonia-lyase small subunit</fullName>
        <shortName evidence="5">EAL small subunit</shortName>
        <ecNumber evidence="5">4.3.1.7</ecNumber>
    </recommendedName>
</protein>
<dbReference type="Gene3D" id="3.40.50.11240">
    <property type="entry name" value="Ethanolamine ammonia-lyase light chain (EutC)"/>
    <property type="match status" value="1"/>
</dbReference>
<gene>
    <name evidence="5" type="primary">eutC</name>
    <name evidence="6" type="ORF">FME95_08270</name>
</gene>
<dbReference type="PANTHER" id="PTHR39330:SF1">
    <property type="entry name" value="ETHANOLAMINE AMMONIA-LYASE SMALL SUBUNIT"/>
    <property type="match status" value="1"/>
</dbReference>
<comment type="subcellular location">
    <subcellularLocation>
        <location evidence="5">Bacterial microcompartment</location>
    </subcellularLocation>
</comment>
<dbReference type="GO" id="GO:0031419">
    <property type="term" value="F:cobalamin binding"/>
    <property type="evidence" value="ECO:0007669"/>
    <property type="project" value="UniProtKB-UniRule"/>
</dbReference>
<dbReference type="Gene3D" id="1.10.30.40">
    <property type="entry name" value="Ethanolamine ammonia-lyase light chain (EutC), N-terminal domain"/>
    <property type="match status" value="1"/>
</dbReference>
<dbReference type="Proteomes" id="UP000321764">
    <property type="component" value="Unassembled WGS sequence"/>
</dbReference>
<dbReference type="GO" id="GO:0009350">
    <property type="term" value="C:ethanolamine ammonia-lyase complex"/>
    <property type="evidence" value="ECO:0007669"/>
    <property type="project" value="UniProtKB-UniRule"/>
</dbReference>
<dbReference type="InterPro" id="IPR042251">
    <property type="entry name" value="EutC_C"/>
</dbReference>
<feature type="binding site" evidence="5">
    <location>
        <position position="189"/>
    </location>
    <ligand>
        <name>adenosylcob(III)alamin</name>
        <dbReference type="ChEBI" id="CHEBI:18408"/>
    </ligand>
</feature>
<comment type="catalytic activity">
    <reaction evidence="5">
        <text>ethanolamine = acetaldehyde + NH4(+)</text>
        <dbReference type="Rhea" id="RHEA:15313"/>
        <dbReference type="ChEBI" id="CHEBI:15343"/>
        <dbReference type="ChEBI" id="CHEBI:28938"/>
        <dbReference type="ChEBI" id="CHEBI:57603"/>
        <dbReference type="EC" id="4.3.1.7"/>
    </reaction>
</comment>
<evidence type="ECO:0000256" key="2">
    <source>
        <dbReference type="ARBA" id="ARBA00023239"/>
    </source>
</evidence>
<dbReference type="GO" id="GO:0008851">
    <property type="term" value="F:ethanolamine ammonia-lyase activity"/>
    <property type="evidence" value="ECO:0007669"/>
    <property type="project" value="UniProtKB-UniRule"/>
</dbReference>
<comment type="subunit">
    <text evidence="5">The basic unit is a heterodimer which dimerizes to form tetramers. The heterotetramers trimerize; 6 large subunits form a core ring with 6 small subunits projecting outwards.</text>
</comment>
<keyword evidence="4 5" id="KW-1283">Bacterial microcompartment</keyword>
<evidence type="ECO:0000313" key="6">
    <source>
        <dbReference type="EMBL" id="TXR54516.1"/>
    </source>
</evidence>
<reference evidence="6 7" key="1">
    <citation type="submission" date="2019-07" db="EMBL/GenBank/DDBJ databases">
        <title>Reinekea sp. strain SSH23 genome sequencing and assembly.</title>
        <authorList>
            <person name="Kim I."/>
        </authorList>
    </citation>
    <scope>NUCLEOTIDE SEQUENCE [LARGE SCALE GENOMIC DNA]</scope>
    <source>
        <strain evidence="6 7">SSH23</strain>
    </source>
</reference>
<dbReference type="GO" id="GO:0046336">
    <property type="term" value="P:ethanolamine catabolic process"/>
    <property type="evidence" value="ECO:0007669"/>
    <property type="project" value="UniProtKB-UniRule"/>
</dbReference>
<comment type="function">
    <text evidence="5">Catalyzes the deamination of various vicinal amino-alcohols to oxo compounds. Allows this organism to utilize ethanolamine as the sole source of nitrogen and carbon in the presence of external vitamin B12.</text>
</comment>
<organism evidence="6 7">
    <name type="scientific">Reinekea thalattae</name>
    <dbReference type="NCBI Taxonomy" id="2593301"/>
    <lineage>
        <taxon>Bacteria</taxon>
        <taxon>Pseudomonadati</taxon>
        <taxon>Pseudomonadota</taxon>
        <taxon>Gammaproteobacteria</taxon>
        <taxon>Oceanospirillales</taxon>
        <taxon>Saccharospirillaceae</taxon>
        <taxon>Reinekea</taxon>
    </lineage>
</organism>
<dbReference type="GO" id="GO:0006520">
    <property type="term" value="P:amino acid metabolic process"/>
    <property type="evidence" value="ECO:0007669"/>
    <property type="project" value="InterPro"/>
</dbReference>
<comment type="pathway">
    <text evidence="5">Amine and polyamine degradation; ethanolamine degradation.</text>
</comment>
<dbReference type="HAMAP" id="MF_00601">
    <property type="entry name" value="EutC"/>
    <property type="match status" value="1"/>
</dbReference>
<keyword evidence="2 5" id="KW-0456">Lyase</keyword>
<evidence type="ECO:0000256" key="1">
    <source>
        <dbReference type="ARBA" id="ARBA00022628"/>
    </source>
</evidence>
<comment type="similarity">
    <text evidence="5">Belongs to the EutC family.</text>
</comment>
<dbReference type="OrthoDB" id="114248at2"/>
<dbReference type="InterPro" id="IPR042255">
    <property type="entry name" value="EutC_N"/>
</dbReference>
<evidence type="ECO:0000256" key="3">
    <source>
        <dbReference type="ARBA" id="ARBA00023285"/>
    </source>
</evidence>
<comment type="cofactor">
    <cofactor evidence="5">
        <name>adenosylcob(III)alamin</name>
        <dbReference type="ChEBI" id="CHEBI:18408"/>
    </cofactor>
    <text evidence="5">Binds between the large and small subunits.</text>
</comment>
<sequence length="297" mass="32437">MTSPKKERQNNVSEKFTATESFKVSESVIENPWSKLGAFTDARIGLGRTGVSLPTDKLLAFQLAHAQAQDAVHLPLDTKALSAELEMLSESSILLLHSQAENRAVYLQRPDLGRLLDSASAEKIQSLAPNNDDKPTEKYDLAIVVVDGLSSFATQKNSLPMLQALQQKLTADPQSWNVAPLTIVEQGRVAIGDDIGERLKANSVVVMIGERPGLSSPDSLGLYLTWQPKVGKTDAERNCISNVRPEGLSYSEAGNRLFYLLSEARTLKLSGVNLKDRTDVVDDRLDNQGGNFLVGDY</sequence>
<dbReference type="UniPathway" id="UPA00560"/>
<evidence type="ECO:0000256" key="4">
    <source>
        <dbReference type="ARBA" id="ARBA00024446"/>
    </source>
</evidence>
<proteinExistence type="inferred from homology"/>
<dbReference type="PANTHER" id="PTHR39330">
    <property type="entry name" value="ETHANOLAMINE AMMONIA-LYASE LIGHT CHAIN"/>
    <property type="match status" value="1"/>
</dbReference>
<dbReference type="PIRSF" id="PIRSF018982">
    <property type="entry name" value="EutC"/>
    <property type="match status" value="1"/>
</dbReference>
<comment type="caution">
    <text evidence="6">The sequence shown here is derived from an EMBL/GenBank/DDBJ whole genome shotgun (WGS) entry which is preliminary data.</text>
</comment>
<feature type="binding site" evidence="5">
    <location>
        <position position="210"/>
    </location>
    <ligand>
        <name>adenosylcob(III)alamin</name>
        <dbReference type="ChEBI" id="CHEBI:18408"/>
    </ligand>
</feature>
<name>A0A5C8ZC74_9GAMM</name>
<dbReference type="EMBL" id="VKAD01000001">
    <property type="protein sequence ID" value="TXR54516.1"/>
    <property type="molecule type" value="Genomic_DNA"/>
</dbReference>
<evidence type="ECO:0000256" key="5">
    <source>
        <dbReference type="HAMAP-Rule" id="MF_00601"/>
    </source>
</evidence>
<dbReference type="NCBIfam" id="NF003971">
    <property type="entry name" value="PRK05465.1"/>
    <property type="match status" value="1"/>
</dbReference>
<keyword evidence="1 5" id="KW-0846">Cobalamin</keyword>
<dbReference type="EC" id="4.3.1.7" evidence="5"/>
<feature type="binding site" evidence="5">
    <location>
        <position position="239"/>
    </location>
    <ligand>
        <name>adenosylcob(III)alamin</name>
        <dbReference type="ChEBI" id="CHEBI:18408"/>
    </ligand>
</feature>
<dbReference type="RefSeq" id="WP_147713914.1">
    <property type="nucleotide sequence ID" value="NZ_VKAD01000001.1"/>
</dbReference>
<dbReference type="GO" id="GO:0031471">
    <property type="term" value="C:ethanolamine degradation polyhedral organelle"/>
    <property type="evidence" value="ECO:0007669"/>
    <property type="project" value="UniProtKB-UniRule"/>
</dbReference>